<organism evidence="1 2">
    <name type="scientific">Symbiodinium necroappetens</name>
    <dbReference type="NCBI Taxonomy" id="1628268"/>
    <lineage>
        <taxon>Eukaryota</taxon>
        <taxon>Sar</taxon>
        <taxon>Alveolata</taxon>
        <taxon>Dinophyceae</taxon>
        <taxon>Suessiales</taxon>
        <taxon>Symbiodiniaceae</taxon>
        <taxon>Symbiodinium</taxon>
    </lineage>
</organism>
<comment type="caution">
    <text evidence="1">The sequence shown here is derived from an EMBL/GenBank/DDBJ whole genome shotgun (WGS) entry which is preliminary data.</text>
</comment>
<protein>
    <submittedName>
        <fullName evidence="1">Uncharacterized protein</fullName>
    </submittedName>
</protein>
<reference evidence="1" key="1">
    <citation type="submission" date="2021-02" db="EMBL/GenBank/DDBJ databases">
        <authorList>
            <person name="Dougan E. K."/>
            <person name="Rhodes N."/>
            <person name="Thang M."/>
            <person name="Chan C."/>
        </authorList>
    </citation>
    <scope>NUCLEOTIDE SEQUENCE</scope>
</reference>
<evidence type="ECO:0000313" key="1">
    <source>
        <dbReference type="EMBL" id="CAE7913151.1"/>
    </source>
</evidence>
<gene>
    <name evidence="1" type="ORF">SNEC2469_LOCUS31177</name>
</gene>
<keyword evidence="2" id="KW-1185">Reference proteome</keyword>
<sequence length="855" mass="94302">MAVNSPVLQKRSSQSLENMFTHLPPAGIVTQTCTAVVDAAAKLHVAVNDAHIDKETESFSLSSAVTKFDANVLAAAVSMDYDVLEVGDKLDSKTQRRQDRISAANCPSAPDASDDGIDAIETLAMSAVTLDLFHLLWGQAGSFGTFFFCKTPEMLKACDLAGQLQRSKRLADGQARPLDPELALAAANLLERDLANGKSQHEQCRFALMTASKKFHCCHLIFRTADVVGGSGPGAMDILAGGEQLFDFMESTSWPVRSIDVELNLELAKSERPRFVRFSRLRLLNVGSPPKALPERGLGSLCSLALPDLAVFGIHGATSLEPASAVLGAQKAAQSSGCMSSSPKVRFYGHPCPSYAKTQYLCEWPKVLPFAEVRHDADPIEELLQTLVDFADEHVEQEWSLHDSLTLLFRFVQADSAARRSFWICSGPAVLCAMLHIVEPTHSLLVWHCRHLLDGLGAQTNGTSTALLGLLRTMASPARPPCYFLSCEAFAAKQVAWQLTMPEPQVQKRLALYVEQYKWEGLQGRLLGALVLRSMLWSRVPGMYFRAVLQAFLRENSQAVGLNFRFANDVGFVPYSDMALHRCGVLVPNDLTMSAFSEAFAMGLPLFLPSDEWLYRLQKSVPYGFMVHGTSLLFAAPDHDGRRSSSLLPAWHEKSQSVLAVMSWLRLSDFSTWPATLRFSSIPDLLEGLVTTDFRSVSHRMLRWTSAKKDETLRRWAGLLRGMHDGSAWSDSEPRMEHGAKQSEEVMDSSRDDLLYAALACEHETFDKFGWPSFRAVLEMDAVNGFATKNSAAFTELAISALRQVRTFGRAAVQNSLWLIEPVSASAMPYVSIRLSHHGECHFGSSNWCSRTALL</sequence>
<dbReference type="OrthoDB" id="419709at2759"/>
<evidence type="ECO:0000313" key="2">
    <source>
        <dbReference type="Proteomes" id="UP000601435"/>
    </source>
</evidence>
<dbReference type="Proteomes" id="UP000601435">
    <property type="component" value="Unassembled WGS sequence"/>
</dbReference>
<dbReference type="AlphaFoldDB" id="A0A813BNX3"/>
<accession>A0A813BNX3</accession>
<proteinExistence type="predicted"/>
<dbReference type="EMBL" id="CAJNJA010074609">
    <property type="protein sequence ID" value="CAE7913151.1"/>
    <property type="molecule type" value="Genomic_DNA"/>
</dbReference>
<name>A0A813BNX3_9DINO</name>